<dbReference type="AlphaFoldDB" id="A0A168F567"/>
<feature type="region of interest" description="Disordered" evidence="1">
    <location>
        <begin position="283"/>
        <end position="335"/>
    </location>
</feature>
<evidence type="ECO:0000313" key="2">
    <source>
        <dbReference type="EMBL" id="OAA74681.1"/>
    </source>
</evidence>
<sequence>MSLRGTFDTRFQTGESDHTYFLHHVDEDAKTLRVHVLGYGISNIFLHQQSATDNRKQMTLAKKTTGFLAAVTASRKRIVLAWAESGHGIGRHGDRLKAGGHVLGNMKWASMAIKLAKILDLDLASPFDKPTTPPGSFQAAHVEVKLAAHAAMLLLQQSRAHITERSSSALTRANLAQLRHLQWSNGSPIHFEGTRVVPIRYHQQQLKAAAKLGLGRSPGAESRKRKHKTTTTTTTVTTTKLQTYEENGVIHYMPPQRPDEESGASQASVPFRIPIPVRVSPHHLSDVDKPLPATPVTEAPDVSSQEADAESMLAEPVDNLPFPPRSPRPYGVSLS</sequence>
<evidence type="ECO:0000313" key="3">
    <source>
        <dbReference type="Proteomes" id="UP000076881"/>
    </source>
</evidence>
<proteinExistence type="predicted"/>
<feature type="region of interest" description="Disordered" evidence="1">
    <location>
        <begin position="212"/>
        <end position="233"/>
    </location>
</feature>
<dbReference type="EMBL" id="AZHF01000006">
    <property type="protein sequence ID" value="OAA74681.1"/>
    <property type="molecule type" value="Genomic_DNA"/>
</dbReference>
<comment type="caution">
    <text evidence="2">The sequence shown here is derived from an EMBL/GenBank/DDBJ whole genome shotgun (WGS) entry which is preliminary data.</text>
</comment>
<reference evidence="2 3" key="1">
    <citation type="journal article" date="2016" name="Genome Biol. Evol.">
        <title>Divergent and convergent evolution of fungal pathogenicity.</title>
        <authorList>
            <person name="Shang Y."/>
            <person name="Xiao G."/>
            <person name="Zheng P."/>
            <person name="Cen K."/>
            <person name="Zhan S."/>
            <person name="Wang C."/>
        </authorList>
    </citation>
    <scope>NUCLEOTIDE SEQUENCE [LARGE SCALE GENOMIC DNA]</scope>
    <source>
        <strain evidence="2 3">RCEF 1005</strain>
    </source>
</reference>
<accession>A0A168F567</accession>
<gene>
    <name evidence="2" type="ORF">LEL_08262</name>
</gene>
<dbReference type="OrthoDB" id="4841107at2759"/>
<protein>
    <submittedName>
        <fullName evidence="2">Uncharacterized protein</fullName>
    </submittedName>
</protein>
<name>A0A168F567_CORDF</name>
<dbReference type="Proteomes" id="UP000076881">
    <property type="component" value="Unassembled WGS sequence"/>
</dbReference>
<keyword evidence="3" id="KW-1185">Reference proteome</keyword>
<evidence type="ECO:0000256" key="1">
    <source>
        <dbReference type="SAM" id="MobiDB-lite"/>
    </source>
</evidence>
<dbReference type="STRING" id="1081108.A0A168F567"/>
<organism evidence="2 3">
    <name type="scientific">Akanthomyces lecanii RCEF 1005</name>
    <dbReference type="NCBI Taxonomy" id="1081108"/>
    <lineage>
        <taxon>Eukaryota</taxon>
        <taxon>Fungi</taxon>
        <taxon>Dikarya</taxon>
        <taxon>Ascomycota</taxon>
        <taxon>Pezizomycotina</taxon>
        <taxon>Sordariomycetes</taxon>
        <taxon>Hypocreomycetidae</taxon>
        <taxon>Hypocreales</taxon>
        <taxon>Cordycipitaceae</taxon>
        <taxon>Akanthomyces</taxon>
        <taxon>Cordyceps confragosa</taxon>
    </lineage>
</organism>